<accession>A0AAE1IEK8</accession>
<feature type="compositionally biased region" description="Basic and acidic residues" evidence="1">
    <location>
        <begin position="42"/>
        <end position="54"/>
    </location>
</feature>
<evidence type="ECO:0008006" key="5">
    <source>
        <dbReference type="Google" id="ProtNLM"/>
    </source>
</evidence>
<feature type="transmembrane region" description="Helical" evidence="2">
    <location>
        <begin position="317"/>
        <end position="338"/>
    </location>
</feature>
<dbReference type="RefSeq" id="XP_062756536.1">
    <property type="nucleotide sequence ID" value="XM_062898932.1"/>
</dbReference>
<reference evidence="3" key="1">
    <citation type="submission" date="2023-11" db="EMBL/GenBank/DDBJ databases">
        <title>The genome sequences of three competitors of mushroom-forming fungi.</title>
        <authorList>
            <person name="Beijen E."/>
            <person name="Ohm R.A."/>
        </authorList>
    </citation>
    <scope>NUCLEOTIDE SEQUENCE</scope>
    <source>
        <strain evidence="3">CBS 100526</strain>
    </source>
</reference>
<organism evidence="3 4">
    <name type="scientific">Trichoderma aggressivum f. europaeum</name>
    <dbReference type="NCBI Taxonomy" id="173218"/>
    <lineage>
        <taxon>Eukaryota</taxon>
        <taxon>Fungi</taxon>
        <taxon>Dikarya</taxon>
        <taxon>Ascomycota</taxon>
        <taxon>Pezizomycotina</taxon>
        <taxon>Sordariomycetes</taxon>
        <taxon>Hypocreomycetidae</taxon>
        <taxon>Hypocreales</taxon>
        <taxon>Hypocreaceae</taxon>
        <taxon>Trichoderma</taxon>
    </lineage>
</organism>
<dbReference type="Proteomes" id="UP001273209">
    <property type="component" value="Unassembled WGS sequence"/>
</dbReference>
<dbReference type="EMBL" id="JAWRVG010000014">
    <property type="protein sequence ID" value="KAK4075398.1"/>
    <property type="molecule type" value="Genomic_DNA"/>
</dbReference>
<protein>
    <recommendedName>
        <fullName evidence="5">Spray</fullName>
    </recommendedName>
</protein>
<feature type="transmembrane region" description="Helical" evidence="2">
    <location>
        <begin position="476"/>
        <end position="499"/>
    </location>
</feature>
<sequence length="854" mass="94498">MAYNNRQGREPFRDPWAGPSPDQHLAHKVSGLSDAGENSPYGHDDASHPLRGRESIVSLESEYDRRSSVPSTMYGDLPRSYSPASSWSGSFSYSGAGGGGGGGYAPTRGLSRGNRQPSYSSVQQTVPESIREEEPYDLSLLKSAAPIGMSKSRGGYEAIHEQDEEYDAIPAFDFTATLGPLGSHDHAFIKKLQEEEARGNLTGGLGQGFHADSRVHSGQLFSAAPAVQRSLSRSFSRRNQGKPLNRAETLRHMGQDEANRRGEVIEVIMEEPVGADLSNIEGHNITMRQSTYAGSIKEKATQTFYPQPNWKPFSMRWPYLISLVLISAGLAAMQEVLFQMYKNGGMVKFTSPDQVKPGIFFVIKFMPTLLAVIFGVLWQFTDFEVRRLEAFYQLSKEDGAVASDSINIDYATSFNFFRPFRALRKGHFAVAVSSIATILAVSLVPTFAAAAVVLSPSRSDRMANPDGYKTLSFTSVWSRLLTSTLGVIAVLGCVLLYLLQSRRSGLISDVRGIAGLASMAVVSHILMDFKDMDTASHGDIHNRLKYNRYVLRNSSLAPDDSYVTSKEKEQSNDHDLPTNPHPVMLRSVGIISMIVGLCLFTGFIPVFLFTPATIVSDKAPWVITVLVVLLKMAWGGMETAVRMMEPYYILSKRHAPAKALLLDYTALPFGYMPMRALVNGHLLVFFVGFGSVMAEFLTVLVAGLATVDGHDFLLVYNDGNKTWEINSGTETVKSFYVSVAASLFILLYMIAVAFVVFFRRRHAFLPRQPNTIASVLAYIHQSKMLYDFVGTEKFTATQVRQKLGEYKTYGLGWFAGRDGQKHCGVDQEELISNYKHGISLKQGTQPWNMQWDVL</sequence>
<keyword evidence="2" id="KW-1133">Transmembrane helix</keyword>
<dbReference type="AlphaFoldDB" id="A0AAE1IEK8"/>
<evidence type="ECO:0000256" key="1">
    <source>
        <dbReference type="SAM" id="MobiDB-lite"/>
    </source>
</evidence>
<evidence type="ECO:0000313" key="3">
    <source>
        <dbReference type="EMBL" id="KAK4075398.1"/>
    </source>
</evidence>
<feature type="transmembrane region" description="Helical" evidence="2">
    <location>
        <begin position="428"/>
        <end position="456"/>
    </location>
</feature>
<feature type="transmembrane region" description="Helical" evidence="2">
    <location>
        <begin position="621"/>
        <end position="641"/>
    </location>
</feature>
<feature type="region of interest" description="Disordered" evidence="1">
    <location>
        <begin position="98"/>
        <end position="129"/>
    </location>
</feature>
<dbReference type="Pfam" id="PF11915">
    <property type="entry name" value="DUF3433"/>
    <property type="match status" value="2"/>
</dbReference>
<feature type="transmembrane region" description="Helical" evidence="2">
    <location>
        <begin position="682"/>
        <end position="705"/>
    </location>
</feature>
<evidence type="ECO:0000313" key="4">
    <source>
        <dbReference type="Proteomes" id="UP001273209"/>
    </source>
</evidence>
<evidence type="ECO:0000256" key="2">
    <source>
        <dbReference type="SAM" id="Phobius"/>
    </source>
</evidence>
<feature type="transmembrane region" description="Helical" evidence="2">
    <location>
        <begin position="358"/>
        <end position="378"/>
    </location>
</feature>
<keyword evidence="2" id="KW-0812">Transmembrane</keyword>
<dbReference type="PANTHER" id="PTHR37544:SF3">
    <property type="entry name" value="SPRAY"/>
    <property type="match status" value="1"/>
</dbReference>
<feature type="compositionally biased region" description="Polar residues" evidence="1">
    <location>
        <begin position="113"/>
        <end position="127"/>
    </location>
</feature>
<keyword evidence="2" id="KW-0472">Membrane</keyword>
<dbReference type="GeneID" id="87918836"/>
<feature type="transmembrane region" description="Helical" evidence="2">
    <location>
        <begin position="735"/>
        <end position="758"/>
    </location>
</feature>
<dbReference type="PANTHER" id="PTHR37544">
    <property type="entry name" value="SPRAY-RELATED"/>
    <property type="match status" value="1"/>
</dbReference>
<keyword evidence="4" id="KW-1185">Reference proteome</keyword>
<gene>
    <name evidence="3" type="ORF">Triagg1_4519</name>
</gene>
<comment type="caution">
    <text evidence="3">The sequence shown here is derived from an EMBL/GenBank/DDBJ whole genome shotgun (WGS) entry which is preliminary data.</text>
</comment>
<dbReference type="InterPro" id="IPR021840">
    <property type="entry name" value="DUF3433"/>
</dbReference>
<feature type="transmembrane region" description="Helical" evidence="2">
    <location>
        <begin position="588"/>
        <end position="609"/>
    </location>
</feature>
<feature type="region of interest" description="Disordered" evidence="1">
    <location>
        <begin position="1"/>
        <end position="76"/>
    </location>
</feature>
<proteinExistence type="predicted"/>
<name>A0AAE1IEK8_9HYPO</name>